<dbReference type="FunFam" id="3.40.50.300:FF:001025">
    <property type="entry name" value="ATPase family, AAA domain-containing 2B"/>
    <property type="match status" value="1"/>
</dbReference>
<dbReference type="Gene3D" id="1.10.8.60">
    <property type="match status" value="2"/>
</dbReference>
<dbReference type="HOGENOM" id="CLU_000688_12_3_1"/>
<evidence type="ECO:0000256" key="2">
    <source>
        <dbReference type="ARBA" id="ARBA00022840"/>
    </source>
</evidence>
<reference evidence="6" key="1">
    <citation type="journal article" date="2014" name="Genome Announc.">
        <title>Genome sequence and annotation of Acremonium chrysogenum, producer of the beta-lactam antibiotic cephalosporin C.</title>
        <authorList>
            <person name="Terfehr D."/>
            <person name="Dahlmann T.A."/>
            <person name="Specht T."/>
            <person name="Zadra I."/>
            <person name="Kuernsteiner H."/>
            <person name="Kueck U."/>
        </authorList>
    </citation>
    <scope>NUCLEOTIDE SEQUENCE [LARGE SCALE GENOMIC DNA]</scope>
    <source>
        <strain evidence="6">ATCC 11550 / CBS 779.69 / DSM 880 / IAM 14645 / JCM 23072 / IMI 49137</strain>
    </source>
</reference>
<dbReference type="Pfam" id="PF00004">
    <property type="entry name" value="AAA"/>
    <property type="match status" value="2"/>
</dbReference>
<comment type="caution">
    <text evidence="5">The sequence shown here is derived from an EMBL/GenBank/DDBJ whole genome shotgun (WGS) entry which is preliminary data.</text>
</comment>
<evidence type="ECO:0000313" key="5">
    <source>
        <dbReference type="EMBL" id="KFH43699.1"/>
    </source>
</evidence>
<keyword evidence="6" id="KW-1185">Reference proteome</keyword>
<dbReference type="SMART" id="SM00382">
    <property type="entry name" value="AAA"/>
    <property type="match status" value="2"/>
</dbReference>
<evidence type="ECO:0000259" key="4">
    <source>
        <dbReference type="SMART" id="SM00382"/>
    </source>
</evidence>
<dbReference type="InterPro" id="IPR027417">
    <property type="entry name" value="P-loop_NTPase"/>
</dbReference>
<dbReference type="PANTHER" id="PTHR23077">
    <property type="entry name" value="AAA-FAMILY ATPASE"/>
    <property type="match status" value="1"/>
</dbReference>
<keyword evidence="2" id="KW-0067">ATP-binding</keyword>
<dbReference type="InterPro" id="IPR003960">
    <property type="entry name" value="ATPase_AAA_CS"/>
</dbReference>
<dbReference type="Gene3D" id="3.40.50.300">
    <property type="entry name" value="P-loop containing nucleotide triphosphate hydrolases"/>
    <property type="match status" value="2"/>
</dbReference>
<dbReference type="GO" id="GO:0005524">
    <property type="term" value="F:ATP binding"/>
    <property type="evidence" value="ECO:0007669"/>
    <property type="project" value="UniProtKB-KW"/>
</dbReference>
<organism evidence="5 6">
    <name type="scientific">Hapsidospora chrysogenum (strain ATCC 11550 / CBS 779.69 / DSM 880 / IAM 14645 / JCM 23072 / IMI 49137)</name>
    <name type="common">Acremonium chrysogenum</name>
    <dbReference type="NCBI Taxonomy" id="857340"/>
    <lineage>
        <taxon>Eukaryota</taxon>
        <taxon>Fungi</taxon>
        <taxon>Dikarya</taxon>
        <taxon>Ascomycota</taxon>
        <taxon>Pezizomycotina</taxon>
        <taxon>Sordariomycetes</taxon>
        <taxon>Hypocreomycetidae</taxon>
        <taxon>Hypocreales</taxon>
        <taxon>Bionectriaceae</taxon>
        <taxon>Hapsidospora</taxon>
    </lineage>
</organism>
<dbReference type="AlphaFoldDB" id="A0A086T2W7"/>
<dbReference type="GO" id="GO:0016887">
    <property type="term" value="F:ATP hydrolysis activity"/>
    <property type="evidence" value="ECO:0007669"/>
    <property type="project" value="InterPro"/>
</dbReference>
<dbReference type="InterPro" id="IPR003959">
    <property type="entry name" value="ATPase_AAA_core"/>
</dbReference>
<name>A0A086T2W7_HAPC1</name>
<sequence length="764" mass="83582">MVKKSIDAKVRPLANASLEKASLLGAARIYVNKDSIIALTGTLDSGSACIVEKLGVDGPDGAAPSPIRREASLCVLPDKGVSLNVVMMSRAFQDAAGFKIGDQVRISLAEAPTPDAEEVVVRDISEGSQDDKDTRYAPSWEHSISLSLARAEQVFPGMVLEGVTINKLRRTYKVVSVNARDNSLAKVKLDSTAIRILKPGDEDASATGAAGTAESRGDLVLKNVPGLGTQVKTINAFLRGFTRPFYFPDIESSRSCGFVIHGGHGTGKTFILQRIADTNWGKVHWIKPFDKLTTVREIFKQALTQQPCMILIDDLEELIAQDRSNRDALIETIGTELDTLADKARQQNALPHVLVLVTCSDYLTDVPQKLQSRSRLFKNVTLPIPRAPQRLEILRYHDPPLAPQEKEACLVDLSQRTHAYNCKDLSDLVRNARDIREDIITEAGVDPATEGSEQQHFVTREDVEQALRLTRPTAMHDINLQPPIVHWQDVGGQDSVKKVLSRMIKYAKETDPSVPRVITPSKGLLLYGPPGCSKTLSAQAMATESSFNFFAVKGAELLNMYVGESERAVRNLFNRARAASPSIIFFDEIDSIGGQRGPGGGGSSSAASKSSGAVNMITTLLTEMDGFEALSGVLVIAATNRPESMDEALLRPGRFDEVVYVGPPDQAAREAIFRVHLRGQPLAADVDIPNLAARAEGHSGAEIKNICNKAAHAVQERYDDDETGIVKLEFTMEDLEAALLREPIRITQQMIDGYDRWSRQFRQQ</sequence>
<dbReference type="Pfam" id="PF17862">
    <property type="entry name" value="AAA_lid_3"/>
    <property type="match status" value="1"/>
</dbReference>
<dbReference type="SUPFAM" id="SSF52540">
    <property type="entry name" value="P-loop containing nucleoside triphosphate hydrolases"/>
    <property type="match status" value="2"/>
</dbReference>
<dbReference type="PROSITE" id="PS00674">
    <property type="entry name" value="AAA"/>
    <property type="match status" value="1"/>
</dbReference>
<dbReference type="OrthoDB" id="27435at2759"/>
<accession>A0A086T2W7</accession>
<gene>
    <name evidence="5" type="ORF">ACRE_055340</name>
</gene>
<feature type="domain" description="AAA+ ATPase" evidence="4">
    <location>
        <begin position="520"/>
        <end position="665"/>
    </location>
</feature>
<dbReference type="PANTHER" id="PTHR23077:SF27">
    <property type="entry name" value="ATPASE FAMILY GENE 2 PROTEIN HOMOLOG A"/>
    <property type="match status" value="1"/>
</dbReference>
<dbReference type="InterPro" id="IPR003593">
    <property type="entry name" value="AAA+_ATPase"/>
</dbReference>
<feature type="domain" description="AAA+ ATPase" evidence="4">
    <location>
        <begin position="254"/>
        <end position="386"/>
    </location>
</feature>
<dbReference type="GO" id="GO:0005737">
    <property type="term" value="C:cytoplasm"/>
    <property type="evidence" value="ECO:0007669"/>
    <property type="project" value="TreeGrafter"/>
</dbReference>
<dbReference type="InterPro" id="IPR041569">
    <property type="entry name" value="AAA_lid_3"/>
</dbReference>
<dbReference type="STRING" id="857340.A0A086T2W7"/>
<evidence type="ECO:0000256" key="3">
    <source>
        <dbReference type="ARBA" id="ARBA00023054"/>
    </source>
</evidence>
<dbReference type="Proteomes" id="UP000029964">
    <property type="component" value="Unassembled WGS sequence"/>
</dbReference>
<protein>
    <submittedName>
        <fullName evidence="5">ATPase family gene 2 protein-like protein</fullName>
    </submittedName>
</protein>
<keyword evidence="1" id="KW-0547">Nucleotide-binding</keyword>
<dbReference type="EMBL" id="JPKY01000063">
    <property type="protein sequence ID" value="KFH43699.1"/>
    <property type="molecule type" value="Genomic_DNA"/>
</dbReference>
<proteinExistence type="predicted"/>
<keyword evidence="3" id="KW-0175">Coiled coil</keyword>
<dbReference type="InterPro" id="IPR050168">
    <property type="entry name" value="AAA_ATPase_domain"/>
</dbReference>
<evidence type="ECO:0000256" key="1">
    <source>
        <dbReference type="ARBA" id="ARBA00022741"/>
    </source>
</evidence>
<evidence type="ECO:0000313" key="6">
    <source>
        <dbReference type="Proteomes" id="UP000029964"/>
    </source>
</evidence>